<evidence type="ECO:0000313" key="2">
    <source>
        <dbReference type="EMBL" id="CAF0724269.1"/>
    </source>
</evidence>
<dbReference type="OrthoDB" id="10037002at2759"/>
<dbReference type="Proteomes" id="UP000663852">
    <property type="component" value="Unassembled WGS sequence"/>
</dbReference>
<protein>
    <submittedName>
        <fullName evidence="3">Uncharacterized protein</fullName>
    </submittedName>
</protein>
<evidence type="ECO:0000313" key="3">
    <source>
        <dbReference type="EMBL" id="CAF1125888.1"/>
    </source>
</evidence>
<reference evidence="3" key="1">
    <citation type="submission" date="2021-02" db="EMBL/GenBank/DDBJ databases">
        <authorList>
            <person name="Nowell W R."/>
        </authorList>
    </citation>
    <scope>NUCLEOTIDE SEQUENCE</scope>
</reference>
<feature type="transmembrane region" description="Helical" evidence="1">
    <location>
        <begin position="54"/>
        <end position="77"/>
    </location>
</feature>
<keyword evidence="1" id="KW-0812">Transmembrane</keyword>
<proteinExistence type="predicted"/>
<evidence type="ECO:0000256" key="1">
    <source>
        <dbReference type="SAM" id="Phobius"/>
    </source>
</evidence>
<evidence type="ECO:0000313" key="4">
    <source>
        <dbReference type="Proteomes" id="UP000663828"/>
    </source>
</evidence>
<keyword evidence="1" id="KW-1133">Transmembrane helix</keyword>
<name>A0A814QYG8_ADIRI</name>
<dbReference type="EMBL" id="CAJNOR010001345">
    <property type="protein sequence ID" value="CAF1125888.1"/>
    <property type="molecule type" value="Genomic_DNA"/>
</dbReference>
<comment type="caution">
    <text evidence="3">The sequence shown here is derived from an EMBL/GenBank/DDBJ whole genome shotgun (WGS) entry which is preliminary data.</text>
</comment>
<dbReference type="EMBL" id="CAJNOJ010000001">
    <property type="protein sequence ID" value="CAF0724269.1"/>
    <property type="molecule type" value="Genomic_DNA"/>
</dbReference>
<accession>A0A814QYG8</accession>
<keyword evidence="1" id="KW-0472">Membrane</keyword>
<keyword evidence="4" id="KW-1185">Reference proteome</keyword>
<sequence length="216" mass="25196">MNRSLWNQIQIYEICRQHSHCYRLRPPPRIPTFPKLLPTISPSASTYSFLNIDVYLILFGIVLSLISICFLLIVFVIKIRIYRKTQKQYHQKTNDTNHIKTSTSLPSIFRASYKSFTPITLTTNQSPSLLVINQSNSNSETHLPYHNHSLNIYDIARLSSNHRHCSCCSCALSYYEKSHSIYTSRPIPMYYYPCRSSKSSHGRQECTCRNFFMPIK</sequence>
<dbReference type="AlphaFoldDB" id="A0A814QYG8"/>
<organism evidence="3 4">
    <name type="scientific">Adineta ricciae</name>
    <name type="common">Rotifer</name>
    <dbReference type="NCBI Taxonomy" id="249248"/>
    <lineage>
        <taxon>Eukaryota</taxon>
        <taxon>Metazoa</taxon>
        <taxon>Spiralia</taxon>
        <taxon>Gnathifera</taxon>
        <taxon>Rotifera</taxon>
        <taxon>Eurotatoria</taxon>
        <taxon>Bdelloidea</taxon>
        <taxon>Adinetida</taxon>
        <taxon>Adinetidae</taxon>
        <taxon>Adineta</taxon>
    </lineage>
</organism>
<gene>
    <name evidence="2" type="ORF">EDS130_LOCUS597</name>
    <name evidence="3" type="ORF">XAT740_LOCUS19637</name>
</gene>
<dbReference type="Proteomes" id="UP000663828">
    <property type="component" value="Unassembled WGS sequence"/>
</dbReference>